<comment type="caution">
    <text evidence="2">The sequence shown here is derived from an EMBL/GenBank/DDBJ whole genome shotgun (WGS) entry which is preliminary data.</text>
</comment>
<accession>A0AAV4PZ62</accession>
<keyword evidence="3" id="KW-1185">Reference proteome</keyword>
<dbReference type="AlphaFoldDB" id="A0AAV4PZ62"/>
<name>A0AAV4PZ62_9ARAC</name>
<gene>
    <name evidence="2" type="primary">AVEN_83072_1</name>
    <name evidence="2" type="ORF">CDAR_419481</name>
</gene>
<feature type="region of interest" description="Disordered" evidence="1">
    <location>
        <begin position="184"/>
        <end position="213"/>
    </location>
</feature>
<dbReference type="EMBL" id="BPLQ01003521">
    <property type="protein sequence ID" value="GIY01070.1"/>
    <property type="molecule type" value="Genomic_DNA"/>
</dbReference>
<evidence type="ECO:0000313" key="3">
    <source>
        <dbReference type="Proteomes" id="UP001054837"/>
    </source>
</evidence>
<evidence type="ECO:0000256" key="1">
    <source>
        <dbReference type="SAM" id="MobiDB-lite"/>
    </source>
</evidence>
<proteinExistence type="predicted"/>
<protein>
    <submittedName>
        <fullName evidence="2">Uncharacterized protein</fullName>
    </submittedName>
</protein>
<evidence type="ECO:0000313" key="2">
    <source>
        <dbReference type="EMBL" id="GIY01070.1"/>
    </source>
</evidence>
<reference evidence="2 3" key="1">
    <citation type="submission" date="2021-06" db="EMBL/GenBank/DDBJ databases">
        <title>Caerostris darwini draft genome.</title>
        <authorList>
            <person name="Kono N."/>
            <person name="Arakawa K."/>
        </authorList>
    </citation>
    <scope>NUCLEOTIDE SEQUENCE [LARGE SCALE GENOMIC DNA]</scope>
</reference>
<sequence>MPQQKKWQEYPRAIPYDDHFRKILQGRVYAENKIRRQWENKYGKTLHLYRADTKMNGDNICKDEQCRSTHGGTSLEVGAPTAERMNAELICATVPIVQHVPIVQPPVLKDCEGVVQPFCPTRCDEMIKPVKGVKLEDDERTSECPQRFRTLKFPPKLSTKLERLNILYHLVSTAFLTCSRCRKAEDEKANKKPRRTDQIKAAVTEDRSVGARK</sequence>
<dbReference type="Proteomes" id="UP001054837">
    <property type="component" value="Unassembled WGS sequence"/>
</dbReference>
<organism evidence="2 3">
    <name type="scientific">Caerostris darwini</name>
    <dbReference type="NCBI Taxonomy" id="1538125"/>
    <lineage>
        <taxon>Eukaryota</taxon>
        <taxon>Metazoa</taxon>
        <taxon>Ecdysozoa</taxon>
        <taxon>Arthropoda</taxon>
        <taxon>Chelicerata</taxon>
        <taxon>Arachnida</taxon>
        <taxon>Araneae</taxon>
        <taxon>Araneomorphae</taxon>
        <taxon>Entelegynae</taxon>
        <taxon>Araneoidea</taxon>
        <taxon>Araneidae</taxon>
        <taxon>Caerostris</taxon>
    </lineage>
</organism>